<dbReference type="PRINTS" id="PR01042">
    <property type="entry name" value="TRNASYNTHASP"/>
</dbReference>
<gene>
    <name evidence="7" type="primary">asnS</name>
    <name evidence="10" type="ORF">CRI94_07620</name>
</gene>
<accession>A0A2A8CZ35</accession>
<dbReference type="Gene3D" id="2.40.50.140">
    <property type="entry name" value="Nucleic acid-binding proteins"/>
    <property type="match status" value="1"/>
</dbReference>
<dbReference type="EMBL" id="PDEQ01000003">
    <property type="protein sequence ID" value="PEN13916.1"/>
    <property type="molecule type" value="Genomic_DNA"/>
</dbReference>
<keyword evidence="4 7" id="KW-0067">ATP-binding</keyword>
<dbReference type="InterPro" id="IPR002312">
    <property type="entry name" value="Asp/Asn-tRNA-synth_IIb"/>
</dbReference>
<evidence type="ECO:0000313" key="11">
    <source>
        <dbReference type="Proteomes" id="UP000220102"/>
    </source>
</evidence>
<dbReference type="GO" id="GO:0003676">
    <property type="term" value="F:nucleic acid binding"/>
    <property type="evidence" value="ECO:0007669"/>
    <property type="project" value="InterPro"/>
</dbReference>
<protein>
    <recommendedName>
        <fullName evidence="7">Asparagine--tRNA ligase</fullName>
        <ecNumber evidence="7">6.1.1.22</ecNumber>
    </recommendedName>
    <alternativeName>
        <fullName evidence="7">Asparaginyl-tRNA synthetase</fullName>
        <shortName evidence="7">AsnRS</shortName>
    </alternativeName>
</protein>
<dbReference type="RefSeq" id="WP_098075078.1">
    <property type="nucleotide sequence ID" value="NZ_PDEQ01000003.1"/>
</dbReference>
<dbReference type="CDD" id="cd00776">
    <property type="entry name" value="AsxRS_core"/>
    <property type="match status" value="1"/>
</dbReference>
<reference evidence="10 11" key="1">
    <citation type="submission" date="2017-10" db="EMBL/GenBank/DDBJ databases">
        <title>Draft genome of Longibacter Salinarum.</title>
        <authorList>
            <person name="Goh K.M."/>
            <person name="Shamsir M.S."/>
            <person name="Lim S.W."/>
        </authorList>
    </citation>
    <scope>NUCLEOTIDE SEQUENCE [LARGE SCALE GENOMIC DNA]</scope>
    <source>
        <strain evidence="10 11">KCTC 52045</strain>
    </source>
</reference>
<comment type="caution">
    <text evidence="10">The sequence shown here is derived from an EMBL/GenBank/DDBJ whole genome shotgun (WGS) entry which is preliminary data.</text>
</comment>
<dbReference type="SUPFAM" id="SSF55681">
    <property type="entry name" value="Class II aaRS and biotin synthetases"/>
    <property type="match status" value="1"/>
</dbReference>
<dbReference type="Gene3D" id="3.30.930.10">
    <property type="entry name" value="Bira Bifunctional Protein, Domain 2"/>
    <property type="match status" value="1"/>
</dbReference>
<evidence type="ECO:0000256" key="8">
    <source>
        <dbReference type="SAM" id="Coils"/>
    </source>
</evidence>
<dbReference type="Proteomes" id="UP000220102">
    <property type="component" value="Unassembled WGS sequence"/>
</dbReference>
<keyword evidence="6 7" id="KW-0030">Aminoacyl-tRNA synthetase</keyword>
<proteinExistence type="inferred from homology"/>
<organism evidence="10 11">
    <name type="scientific">Longibacter salinarum</name>
    <dbReference type="NCBI Taxonomy" id="1850348"/>
    <lineage>
        <taxon>Bacteria</taxon>
        <taxon>Pseudomonadati</taxon>
        <taxon>Rhodothermota</taxon>
        <taxon>Rhodothermia</taxon>
        <taxon>Rhodothermales</taxon>
        <taxon>Salisaetaceae</taxon>
        <taxon>Longibacter</taxon>
    </lineage>
</organism>
<dbReference type="GO" id="GO:0005737">
    <property type="term" value="C:cytoplasm"/>
    <property type="evidence" value="ECO:0007669"/>
    <property type="project" value="UniProtKB-SubCell"/>
</dbReference>
<dbReference type="SUPFAM" id="SSF50249">
    <property type="entry name" value="Nucleic acid-binding proteins"/>
    <property type="match status" value="1"/>
</dbReference>
<evidence type="ECO:0000256" key="1">
    <source>
        <dbReference type="ARBA" id="ARBA00008226"/>
    </source>
</evidence>
<dbReference type="HAMAP" id="MF_00534">
    <property type="entry name" value="Asn_tRNA_synth"/>
    <property type="match status" value="1"/>
</dbReference>
<comment type="catalytic activity">
    <reaction evidence="7">
        <text>tRNA(Asn) + L-asparagine + ATP = L-asparaginyl-tRNA(Asn) + AMP + diphosphate + H(+)</text>
        <dbReference type="Rhea" id="RHEA:11180"/>
        <dbReference type="Rhea" id="RHEA-COMP:9659"/>
        <dbReference type="Rhea" id="RHEA-COMP:9674"/>
        <dbReference type="ChEBI" id="CHEBI:15378"/>
        <dbReference type="ChEBI" id="CHEBI:30616"/>
        <dbReference type="ChEBI" id="CHEBI:33019"/>
        <dbReference type="ChEBI" id="CHEBI:58048"/>
        <dbReference type="ChEBI" id="CHEBI:78442"/>
        <dbReference type="ChEBI" id="CHEBI:78515"/>
        <dbReference type="ChEBI" id="CHEBI:456215"/>
        <dbReference type="EC" id="6.1.1.22"/>
    </reaction>
</comment>
<keyword evidence="11" id="KW-1185">Reference proteome</keyword>
<dbReference type="PANTHER" id="PTHR22594">
    <property type="entry name" value="ASPARTYL/LYSYL-TRNA SYNTHETASE"/>
    <property type="match status" value="1"/>
</dbReference>
<keyword evidence="3 7" id="KW-0547">Nucleotide-binding</keyword>
<dbReference type="PANTHER" id="PTHR22594:SF34">
    <property type="entry name" value="ASPARAGINE--TRNA LIGASE, MITOCHONDRIAL-RELATED"/>
    <property type="match status" value="1"/>
</dbReference>
<keyword evidence="2 7" id="KW-0436">Ligase</keyword>
<evidence type="ECO:0000256" key="7">
    <source>
        <dbReference type="HAMAP-Rule" id="MF_00534"/>
    </source>
</evidence>
<dbReference type="CDD" id="cd04323">
    <property type="entry name" value="AsnRS_cyto_like_N"/>
    <property type="match status" value="1"/>
</dbReference>
<evidence type="ECO:0000313" key="10">
    <source>
        <dbReference type="EMBL" id="PEN13916.1"/>
    </source>
</evidence>
<dbReference type="InterPro" id="IPR004365">
    <property type="entry name" value="NA-bd_OB_tRNA"/>
</dbReference>
<dbReference type="GO" id="GO:0006421">
    <property type="term" value="P:asparaginyl-tRNA aminoacylation"/>
    <property type="evidence" value="ECO:0007669"/>
    <property type="project" value="UniProtKB-UniRule"/>
</dbReference>
<keyword evidence="8" id="KW-0175">Coiled coil</keyword>
<feature type="coiled-coil region" evidence="8">
    <location>
        <begin position="260"/>
        <end position="358"/>
    </location>
</feature>
<evidence type="ECO:0000256" key="6">
    <source>
        <dbReference type="ARBA" id="ARBA00023146"/>
    </source>
</evidence>
<evidence type="ECO:0000256" key="4">
    <source>
        <dbReference type="ARBA" id="ARBA00022840"/>
    </source>
</evidence>
<dbReference type="InterPro" id="IPR045864">
    <property type="entry name" value="aa-tRNA-synth_II/BPL/LPL"/>
</dbReference>
<dbReference type="OrthoDB" id="9762036at2"/>
<dbReference type="AlphaFoldDB" id="A0A2A8CZ35"/>
<evidence type="ECO:0000256" key="2">
    <source>
        <dbReference type="ARBA" id="ARBA00022598"/>
    </source>
</evidence>
<keyword evidence="5 7" id="KW-0648">Protein biosynthesis</keyword>
<evidence type="ECO:0000256" key="5">
    <source>
        <dbReference type="ARBA" id="ARBA00022917"/>
    </source>
</evidence>
<comment type="similarity">
    <text evidence="1 7">Belongs to the class-II aminoacyl-tRNA synthetase family.</text>
</comment>
<keyword evidence="7" id="KW-0963">Cytoplasm</keyword>
<comment type="subunit">
    <text evidence="7">Homodimer.</text>
</comment>
<dbReference type="PROSITE" id="PS50862">
    <property type="entry name" value="AA_TRNA_LIGASE_II"/>
    <property type="match status" value="1"/>
</dbReference>
<dbReference type="EC" id="6.1.1.22" evidence="7"/>
<dbReference type="InterPro" id="IPR006195">
    <property type="entry name" value="aa-tRNA-synth_II"/>
</dbReference>
<dbReference type="GO" id="GO:0005524">
    <property type="term" value="F:ATP binding"/>
    <property type="evidence" value="ECO:0007669"/>
    <property type="project" value="UniProtKB-UniRule"/>
</dbReference>
<dbReference type="InterPro" id="IPR004522">
    <property type="entry name" value="Asn-tRNA-ligase"/>
</dbReference>
<name>A0A2A8CZ35_9BACT</name>
<dbReference type="Pfam" id="PF01336">
    <property type="entry name" value="tRNA_anti-codon"/>
    <property type="match status" value="1"/>
</dbReference>
<sequence>MSQTPDPIDDFTRIEDLPDHVDETVTLKGWLHNKRGSKGLYFLILRDGSGFVQCVAAEDNLDDTSWTAADDASQEAALAITGSVSADDRAPGGYEIQVSSIETVGSSGDYPITPKEHGIDFLMNNRHLWLRSESQWAVMRIRNRTIMAIHEFFQDRGFIQMDAPILTGNAVEGTSTLFELDYFDDQSAYLTQSGQLHGEAMAMALGKIYTFGPTFRAEKSKTRRHLTEFWMIEPEMAFYDLDMDMELAEQFVSHVVQTVLADCKAELETLQRDTEALENVQAPFPRVSYDEAVDILRSDETAEMIDERIESIKQEKEDLETEKEENQKERGQAKKWRKRQIDQREIEINKRIDEIEEELRNLPDWKESAQTFEWGNDFGGSDETVLTWHYDRPIIVHRFPAKIKAFYMKRDPEDDRLALGMDVLAPEGYGEIVGGGERATDLDFLEEQIEAHGLPQEVFDWYLDLRKFGSVPHSGFGLGLERTVSWLCGREHVRETIPFPRTIGRLHP</sequence>
<dbReference type="InterPro" id="IPR012340">
    <property type="entry name" value="NA-bd_OB-fold"/>
</dbReference>
<evidence type="ECO:0000259" key="9">
    <source>
        <dbReference type="PROSITE" id="PS50862"/>
    </source>
</evidence>
<dbReference type="Pfam" id="PF00152">
    <property type="entry name" value="tRNA-synt_2"/>
    <property type="match status" value="1"/>
</dbReference>
<dbReference type="InterPro" id="IPR004364">
    <property type="entry name" value="Aa-tRNA-synt_II"/>
</dbReference>
<comment type="subcellular location">
    <subcellularLocation>
        <location evidence="7">Cytoplasm</location>
    </subcellularLocation>
</comment>
<dbReference type="GO" id="GO:0004816">
    <property type="term" value="F:asparagine-tRNA ligase activity"/>
    <property type="evidence" value="ECO:0007669"/>
    <property type="project" value="UniProtKB-UniRule"/>
</dbReference>
<evidence type="ECO:0000256" key="3">
    <source>
        <dbReference type="ARBA" id="ARBA00022741"/>
    </source>
</evidence>
<feature type="domain" description="Aminoacyl-transfer RNA synthetases class-II family profile" evidence="9">
    <location>
        <begin position="139"/>
        <end position="498"/>
    </location>
</feature>